<evidence type="ECO:0000313" key="1">
    <source>
        <dbReference type="EMBL" id="CAK0828051.1"/>
    </source>
</evidence>
<name>A0ABN9S844_9DINO</name>
<dbReference type="EMBL" id="CAUYUJ010009926">
    <property type="protein sequence ID" value="CAK0828051.1"/>
    <property type="molecule type" value="Genomic_DNA"/>
</dbReference>
<keyword evidence="2" id="KW-1185">Reference proteome</keyword>
<dbReference type="Proteomes" id="UP001189429">
    <property type="component" value="Unassembled WGS sequence"/>
</dbReference>
<sequence>MLPKPTGGWRPIWLLSSIPRIWNKLRQAEARRWEASLRGCGAADFWGGPGRSAQESAWRHALAAKAAGAQQLYGAALLIDLGNAYETVRLARAERLARRAGLHGRLVRCAMSTYRGRRRIRVGTVVAEARALDAGLVAGCPCAGRTRKAAMLPVARAHSEEFGACSSGELKSDVSVSYDDATMACYGRAPRAIAKHLVEAGLAVAAGLTAFGCRISGAKTEVVVSDPPTRDEVQAALKAGALYVRKVRASI</sequence>
<accession>A0ABN9S844</accession>
<reference evidence="1" key="1">
    <citation type="submission" date="2023-10" db="EMBL/GenBank/DDBJ databases">
        <authorList>
            <person name="Chen Y."/>
            <person name="Shah S."/>
            <person name="Dougan E. K."/>
            <person name="Thang M."/>
            <person name="Chan C."/>
        </authorList>
    </citation>
    <scope>NUCLEOTIDE SEQUENCE [LARGE SCALE GENOMIC DNA]</scope>
</reference>
<organism evidence="1 2">
    <name type="scientific">Prorocentrum cordatum</name>
    <dbReference type="NCBI Taxonomy" id="2364126"/>
    <lineage>
        <taxon>Eukaryota</taxon>
        <taxon>Sar</taxon>
        <taxon>Alveolata</taxon>
        <taxon>Dinophyceae</taxon>
        <taxon>Prorocentrales</taxon>
        <taxon>Prorocentraceae</taxon>
        <taxon>Prorocentrum</taxon>
    </lineage>
</organism>
<comment type="caution">
    <text evidence="1">The sequence shown here is derived from an EMBL/GenBank/DDBJ whole genome shotgun (WGS) entry which is preliminary data.</text>
</comment>
<proteinExistence type="predicted"/>
<gene>
    <name evidence="1" type="ORF">PCOR1329_LOCUS27414</name>
</gene>
<protein>
    <submittedName>
        <fullName evidence="1">Uncharacterized protein</fullName>
    </submittedName>
</protein>
<evidence type="ECO:0000313" key="2">
    <source>
        <dbReference type="Proteomes" id="UP001189429"/>
    </source>
</evidence>